<dbReference type="GO" id="GO:0046081">
    <property type="term" value="P:dUTP catabolic process"/>
    <property type="evidence" value="ECO:0007669"/>
    <property type="project" value="UniProtKB-UniRule"/>
</dbReference>
<evidence type="ECO:0000256" key="3">
    <source>
        <dbReference type="ARBA" id="ARBA00022801"/>
    </source>
</evidence>
<evidence type="ECO:0000256" key="2">
    <source>
        <dbReference type="ARBA" id="ARBA00006581"/>
    </source>
</evidence>
<dbReference type="CDD" id="cd07557">
    <property type="entry name" value="trimeric_dUTPase"/>
    <property type="match status" value="1"/>
</dbReference>
<comment type="catalytic activity">
    <reaction evidence="5">
        <text>dUTP + H2O = dUMP + diphosphate + H(+)</text>
        <dbReference type="Rhea" id="RHEA:10248"/>
        <dbReference type="ChEBI" id="CHEBI:15377"/>
        <dbReference type="ChEBI" id="CHEBI:15378"/>
        <dbReference type="ChEBI" id="CHEBI:33019"/>
        <dbReference type="ChEBI" id="CHEBI:61555"/>
        <dbReference type="ChEBI" id="CHEBI:246422"/>
        <dbReference type="EC" id="3.6.1.23"/>
    </reaction>
</comment>
<gene>
    <name evidence="8" type="ORF">ZIOFF_067982</name>
</gene>
<protein>
    <recommendedName>
        <fullName evidence="5">Deoxyuridine 5'-triphosphate nucleotidohydrolase</fullName>
        <shortName evidence="5">dUTPase</shortName>
        <ecNumber evidence="5">3.6.1.23</ecNumber>
    </recommendedName>
    <alternativeName>
        <fullName evidence="5">dUTP pyrophosphatase</fullName>
    </alternativeName>
</protein>
<dbReference type="GO" id="GO:0000287">
    <property type="term" value="F:magnesium ion binding"/>
    <property type="evidence" value="ECO:0007669"/>
    <property type="project" value="UniProtKB-UniRule"/>
</dbReference>
<comment type="function">
    <text evidence="5">Involved in nucleotide metabolism via production of dUMP, the immediate precursor of thymidine nucleotides, and decreases the intracellular concentration of dUTP so that uracil cannot be incorporated into DNA.</text>
</comment>
<dbReference type="Gene3D" id="2.70.40.10">
    <property type="match status" value="1"/>
</dbReference>
<reference evidence="8 9" key="1">
    <citation type="submission" date="2020-08" db="EMBL/GenBank/DDBJ databases">
        <title>Plant Genome Project.</title>
        <authorList>
            <person name="Zhang R.-G."/>
        </authorList>
    </citation>
    <scope>NUCLEOTIDE SEQUENCE [LARGE SCALE GENOMIC DNA]</scope>
    <source>
        <tissue evidence="8">Rhizome</tissue>
    </source>
</reference>
<comment type="pathway">
    <text evidence="1 5">Pyrimidine metabolism; dUMP biosynthesis; dUMP from dCTP (dUTP route): step 2/2.</text>
</comment>
<keyword evidence="3 5" id="KW-0378">Hydrolase</keyword>
<dbReference type="EMBL" id="JACMSC010000019">
    <property type="protein sequence ID" value="KAG6474058.1"/>
    <property type="molecule type" value="Genomic_DNA"/>
</dbReference>
<evidence type="ECO:0000256" key="1">
    <source>
        <dbReference type="ARBA" id="ARBA00005142"/>
    </source>
</evidence>
<dbReference type="Pfam" id="PF00692">
    <property type="entry name" value="dUTPase"/>
    <property type="match status" value="1"/>
</dbReference>
<feature type="region of interest" description="Disordered" evidence="6">
    <location>
        <begin position="158"/>
        <end position="188"/>
    </location>
</feature>
<keyword evidence="4 5" id="KW-0546">Nucleotide metabolism</keyword>
<dbReference type="InterPro" id="IPR036157">
    <property type="entry name" value="dUTPase-like_sf"/>
</dbReference>
<dbReference type="InterPro" id="IPR029054">
    <property type="entry name" value="dUTPase-like"/>
</dbReference>
<dbReference type="InterPro" id="IPR033704">
    <property type="entry name" value="dUTPase_trimeric"/>
</dbReference>
<dbReference type="PANTHER" id="PTHR11241:SF0">
    <property type="entry name" value="DEOXYURIDINE 5'-TRIPHOSPHATE NUCLEOTIDOHYDROLASE"/>
    <property type="match status" value="1"/>
</dbReference>
<keyword evidence="5" id="KW-0479">Metal-binding</keyword>
<name>A0A8J5BKZ9_ZINOF</name>
<dbReference type="InterPro" id="IPR008181">
    <property type="entry name" value="dUTPase"/>
</dbReference>
<comment type="similarity">
    <text evidence="2 5">Belongs to the dUTPase family.</text>
</comment>
<dbReference type="AlphaFoldDB" id="A0A8J5BKZ9"/>
<evidence type="ECO:0000313" key="8">
    <source>
        <dbReference type="EMBL" id="KAG6474058.1"/>
    </source>
</evidence>
<evidence type="ECO:0000256" key="5">
    <source>
        <dbReference type="RuleBase" id="RU367024"/>
    </source>
</evidence>
<feature type="domain" description="dUTPase-like" evidence="7">
    <location>
        <begin position="38"/>
        <end position="165"/>
    </location>
</feature>
<sequence length="219" mass="24342">MIERANGVFEEVDIPANPNIEDTSYPFLLVHKLFPSAVIPFRKTSGAAGLDLVLSEECVVPPLPQGRRLIPTCLSIEIPWGTYGRIATRSSATFKLGLDIGAGVIDSDYRGEVKILAINHSDQNVYIHKRDCVSQLILEYIVMADVYEVQSLTPTDRSIEGFGSTSQRRKPTSSPKTSKGRWDILGEPSDKFDYYVNYDIPTPLPDLELPAPSWDDEPT</sequence>
<comment type="caution">
    <text evidence="8">The sequence shown here is derived from an EMBL/GenBank/DDBJ whole genome shotgun (WGS) entry which is preliminary data.</text>
</comment>
<dbReference type="SUPFAM" id="SSF51283">
    <property type="entry name" value="dUTPase-like"/>
    <property type="match status" value="1"/>
</dbReference>
<organism evidence="8 9">
    <name type="scientific">Zingiber officinale</name>
    <name type="common">Ginger</name>
    <name type="synonym">Amomum zingiber</name>
    <dbReference type="NCBI Taxonomy" id="94328"/>
    <lineage>
        <taxon>Eukaryota</taxon>
        <taxon>Viridiplantae</taxon>
        <taxon>Streptophyta</taxon>
        <taxon>Embryophyta</taxon>
        <taxon>Tracheophyta</taxon>
        <taxon>Spermatophyta</taxon>
        <taxon>Magnoliopsida</taxon>
        <taxon>Liliopsida</taxon>
        <taxon>Zingiberales</taxon>
        <taxon>Zingiberaceae</taxon>
        <taxon>Zingiber</taxon>
    </lineage>
</organism>
<evidence type="ECO:0000259" key="7">
    <source>
        <dbReference type="Pfam" id="PF00692"/>
    </source>
</evidence>
<dbReference type="EC" id="3.6.1.23" evidence="5"/>
<dbReference type="Proteomes" id="UP000734854">
    <property type="component" value="Unassembled WGS sequence"/>
</dbReference>
<evidence type="ECO:0000313" key="9">
    <source>
        <dbReference type="Proteomes" id="UP000734854"/>
    </source>
</evidence>
<dbReference type="GO" id="GO:0004170">
    <property type="term" value="F:dUTP diphosphatase activity"/>
    <property type="evidence" value="ECO:0007669"/>
    <property type="project" value="UniProtKB-UniRule"/>
</dbReference>
<evidence type="ECO:0000256" key="4">
    <source>
        <dbReference type="ARBA" id="ARBA00023080"/>
    </source>
</evidence>
<dbReference type="UniPathway" id="UPA00610">
    <property type="reaction ID" value="UER00666"/>
</dbReference>
<dbReference type="PANTHER" id="PTHR11241">
    <property type="entry name" value="DEOXYURIDINE 5'-TRIPHOSPHATE NUCLEOTIDOHYDROLASE"/>
    <property type="match status" value="1"/>
</dbReference>
<comment type="cofactor">
    <cofactor evidence="5">
        <name>Mg(2+)</name>
        <dbReference type="ChEBI" id="CHEBI:18420"/>
    </cofactor>
</comment>
<dbReference type="GO" id="GO:0006226">
    <property type="term" value="P:dUMP biosynthetic process"/>
    <property type="evidence" value="ECO:0007669"/>
    <property type="project" value="UniProtKB-UniRule"/>
</dbReference>
<keyword evidence="5" id="KW-0460">Magnesium</keyword>
<evidence type="ECO:0000256" key="6">
    <source>
        <dbReference type="SAM" id="MobiDB-lite"/>
    </source>
</evidence>
<accession>A0A8J5BKZ9</accession>
<proteinExistence type="inferred from homology"/>
<keyword evidence="9" id="KW-1185">Reference proteome</keyword>
<dbReference type="NCBIfam" id="TIGR00576">
    <property type="entry name" value="dut"/>
    <property type="match status" value="1"/>
</dbReference>